<feature type="compositionally biased region" description="Polar residues" evidence="1">
    <location>
        <begin position="35"/>
        <end position="47"/>
    </location>
</feature>
<dbReference type="EMBL" id="PDUG01000003">
    <property type="protein sequence ID" value="PIC43091.1"/>
    <property type="molecule type" value="Genomic_DNA"/>
</dbReference>
<evidence type="ECO:0000256" key="1">
    <source>
        <dbReference type="SAM" id="MobiDB-lite"/>
    </source>
</evidence>
<feature type="region of interest" description="Disordered" evidence="1">
    <location>
        <begin position="22"/>
        <end position="87"/>
    </location>
</feature>
<reference evidence="3" key="1">
    <citation type="submission" date="2017-10" db="EMBL/GenBank/DDBJ databases">
        <title>Rapid genome shrinkage in a self-fertile nematode reveals novel sperm competition proteins.</title>
        <authorList>
            <person name="Yin D."/>
            <person name="Schwarz E.M."/>
            <person name="Thomas C.G."/>
            <person name="Felde R.L."/>
            <person name="Korf I.F."/>
            <person name="Cutter A.D."/>
            <person name="Schartner C.M."/>
            <person name="Ralston E.J."/>
            <person name="Meyer B.J."/>
            <person name="Haag E.S."/>
        </authorList>
    </citation>
    <scope>NUCLEOTIDE SEQUENCE [LARGE SCALE GENOMIC DNA]</scope>
    <source>
        <strain evidence="3">JU1422</strain>
    </source>
</reference>
<gene>
    <name evidence="2" type="primary">Cni-ZK353.3</name>
    <name evidence="2" type="synonym">Cnig_chr_III.g9966</name>
    <name evidence="2" type="ORF">B9Z55_009966</name>
</gene>
<accession>A0A2G5UUR0</accession>
<comment type="caution">
    <text evidence="2">The sequence shown here is derived from an EMBL/GenBank/DDBJ whole genome shotgun (WGS) entry which is preliminary data.</text>
</comment>
<dbReference type="Proteomes" id="UP000230233">
    <property type="component" value="Chromosome III"/>
</dbReference>
<keyword evidence="3" id="KW-1185">Reference proteome</keyword>
<proteinExistence type="predicted"/>
<evidence type="ECO:0000313" key="2">
    <source>
        <dbReference type="EMBL" id="PIC43091.1"/>
    </source>
</evidence>
<evidence type="ECO:0000313" key="3">
    <source>
        <dbReference type="Proteomes" id="UP000230233"/>
    </source>
</evidence>
<protein>
    <submittedName>
        <fullName evidence="2">Uncharacterized protein</fullName>
    </submittedName>
</protein>
<name>A0A2G5UUR0_9PELO</name>
<organism evidence="2 3">
    <name type="scientific">Caenorhabditis nigoni</name>
    <dbReference type="NCBI Taxonomy" id="1611254"/>
    <lineage>
        <taxon>Eukaryota</taxon>
        <taxon>Metazoa</taxon>
        <taxon>Ecdysozoa</taxon>
        <taxon>Nematoda</taxon>
        <taxon>Chromadorea</taxon>
        <taxon>Rhabditida</taxon>
        <taxon>Rhabditina</taxon>
        <taxon>Rhabditomorpha</taxon>
        <taxon>Rhabditoidea</taxon>
        <taxon>Rhabditidae</taxon>
        <taxon>Peloderinae</taxon>
        <taxon>Caenorhabditis</taxon>
    </lineage>
</organism>
<dbReference type="OrthoDB" id="5819102at2759"/>
<dbReference type="AlphaFoldDB" id="A0A2G5UUR0"/>
<sequence>MGLVASVVAPTVANTISSRILLGPETPAKDPKSAENVSKFDNLTSPISGELGPSPGNKPSPNPVAGAPMIRPPRDTISKAPDNSVYDTLSMTPEVDWSKKQAIKNGNK</sequence>